<reference evidence="1" key="1">
    <citation type="submission" date="2021-06" db="EMBL/GenBank/DDBJ databases">
        <title>Comparative genomics, transcriptomics and evolutionary studies reveal genomic signatures of adaptation to plant cell wall in hemibiotrophic fungi.</title>
        <authorList>
            <consortium name="DOE Joint Genome Institute"/>
            <person name="Baroncelli R."/>
            <person name="Diaz J.F."/>
            <person name="Benocci T."/>
            <person name="Peng M."/>
            <person name="Battaglia E."/>
            <person name="Haridas S."/>
            <person name="Andreopoulos W."/>
            <person name="Labutti K."/>
            <person name="Pangilinan J."/>
            <person name="Floch G.L."/>
            <person name="Makela M.R."/>
            <person name="Henrissat B."/>
            <person name="Grigoriev I.V."/>
            <person name="Crouch J.A."/>
            <person name="De Vries R.P."/>
            <person name="Sukno S.A."/>
            <person name="Thon M.R."/>
        </authorList>
    </citation>
    <scope>NUCLEOTIDE SEQUENCE</scope>
    <source>
        <strain evidence="1">CBS 193.32</strain>
    </source>
</reference>
<sequence length="140" mass="16338">MWLVDTGNHIVSRCGSSTEWHTLIRHPLPHMSNQEVEFHHMWNLNSAKTKTGWNKVRMTCKVARSRFKYAWVDTCCNDKSSSAELTEAQPAEKCYVYLADLSPIPEGLRGTKLPKCRWCYRGWTLQELIASKQIEFYDKK</sequence>
<dbReference type="AlphaFoldDB" id="A0AAJ0ETB6"/>
<dbReference type="GeneID" id="85465236"/>
<proteinExistence type="predicted"/>
<organism evidence="1 2">
    <name type="scientific">Colletotrichum godetiae</name>
    <dbReference type="NCBI Taxonomy" id="1209918"/>
    <lineage>
        <taxon>Eukaryota</taxon>
        <taxon>Fungi</taxon>
        <taxon>Dikarya</taxon>
        <taxon>Ascomycota</taxon>
        <taxon>Pezizomycotina</taxon>
        <taxon>Sordariomycetes</taxon>
        <taxon>Hypocreomycetidae</taxon>
        <taxon>Glomerellales</taxon>
        <taxon>Glomerellaceae</taxon>
        <taxon>Colletotrichum</taxon>
        <taxon>Colletotrichum acutatum species complex</taxon>
    </lineage>
</organism>
<evidence type="ECO:0008006" key="3">
    <source>
        <dbReference type="Google" id="ProtNLM"/>
    </source>
</evidence>
<evidence type="ECO:0000313" key="1">
    <source>
        <dbReference type="EMBL" id="KAK1671079.1"/>
    </source>
</evidence>
<dbReference type="PANTHER" id="PTHR10622:SF12">
    <property type="entry name" value="HET DOMAIN-CONTAINING PROTEIN"/>
    <property type="match status" value="1"/>
</dbReference>
<keyword evidence="2" id="KW-1185">Reference proteome</keyword>
<comment type="caution">
    <text evidence="1">The sequence shown here is derived from an EMBL/GenBank/DDBJ whole genome shotgun (WGS) entry which is preliminary data.</text>
</comment>
<dbReference type="RefSeq" id="XP_060425082.1">
    <property type="nucleotide sequence ID" value="XM_060580710.1"/>
</dbReference>
<protein>
    <recommendedName>
        <fullName evidence="3">Heterokaryon incompatibility domain-containing protein</fullName>
    </recommendedName>
</protein>
<accession>A0AAJ0ETB6</accession>
<dbReference type="PANTHER" id="PTHR10622">
    <property type="entry name" value="HET DOMAIN-CONTAINING PROTEIN"/>
    <property type="match status" value="1"/>
</dbReference>
<gene>
    <name evidence="1" type="ORF">BDP55DRAFT_754142</name>
</gene>
<name>A0AAJ0ETB6_9PEZI</name>
<dbReference type="EMBL" id="JAHMHR010000050">
    <property type="protein sequence ID" value="KAK1671079.1"/>
    <property type="molecule type" value="Genomic_DNA"/>
</dbReference>
<evidence type="ECO:0000313" key="2">
    <source>
        <dbReference type="Proteomes" id="UP001224890"/>
    </source>
</evidence>
<dbReference type="Proteomes" id="UP001224890">
    <property type="component" value="Unassembled WGS sequence"/>
</dbReference>